<comment type="subcellular location">
    <subcellularLocation>
        <location evidence="1 6">Membrane</location>
        <topology evidence="1 6">Multi-pass membrane protein</topology>
    </subcellularLocation>
</comment>
<accession>A0AAD6MQ69</accession>
<dbReference type="EMBL" id="JAQJAN010000023">
    <property type="protein sequence ID" value="KAJ5703388.1"/>
    <property type="molecule type" value="Genomic_DNA"/>
</dbReference>
<evidence type="ECO:0000313" key="8">
    <source>
        <dbReference type="EMBL" id="KAJ5703388.1"/>
    </source>
</evidence>
<dbReference type="PANTHER" id="PTHR12483:SF73">
    <property type="entry name" value="COPPER TRANSPORT PROTEIN CTR3"/>
    <property type="match status" value="1"/>
</dbReference>
<evidence type="ECO:0000256" key="5">
    <source>
        <dbReference type="ARBA" id="ARBA00023136"/>
    </source>
</evidence>
<organism evidence="8 9">
    <name type="scientific">Penicillium malachiteum</name>
    <dbReference type="NCBI Taxonomy" id="1324776"/>
    <lineage>
        <taxon>Eukaryota</taxon>
        <taxon>Fungi</taxon>
        <taxon>Dikarya</taxon>
        <taxon>Ascomycota</taxon>
        <taxon>Pezizomycotina</taxon>
        <taxon>Eurotiomycetes</taxon>
        <taxon>Eurotiomycetidae</taxon>
        <taxon>Eurotiales</taxon>
        <taxon>Aspergillaceae</taxon>
        <taxon>Penicillium</taxon>
    </lineage>
</organism>
<keyword evidence="4 6" id="KW-1133">Transmembrane helix</keyword>
<keyword evidence="6" id="KW-0406">Ion transport</keyword>
<evidence type="ECO:0000256" key="7">
    <source>
        <dbReference type="SAM" id="MobiDB-lite"/>
    </source>
</evidence>
<protein>
    <recommendedName>
        <fullName evidence="6">Copper transport protein</fullName>
    </recommendedName>
</protein>
<keyword evidence="6" id="KW-0186">Copper</keyword>
<dbReference type="GO" id="GO:0005375">
    <property type="term" value="F:copper ion transmembrane transporter activity"/>
    <property type="evidence" value="ECO:0007669"/>
    <property type="project" value="UniProtKB-UniRule"/>
</dbReference>
<reference evidence="8" key="2">
    <citation type="submission" date="2023-01" db="EMBL/GenBank/DDBJ databases">
        <authorList>
            <person name="Petersen C."/>
        </authorList>
    </citation>
    <scope>NUCLEOTIDE SEQUENCE</scope>
    <source>
        <strain evidence="8">IBT 17514</strain>
    </source>
</reference>
<dbReference type="Pfam" id="PF04145">
    <property type="entry name" value="Ctr"/>
    <property type="match status" value="1"/>
</dbReference>
<dbReference type="Proteomes" id="UP001215712">
    <property type="component" value="Unassembled WGS sequence"/>
</dbReference>
<keyword evidence="9" id="KW-1185">Reference proteome</keyword>
<sequence>MFAGSCIGVILLVILLEGLRRLGREYDAFIFRRARIRHIYLTPLSKYADRENKTLARKSPKPMPRDIDIVPDTVEYVLALPTPSGEVSTQEQGSSVGTNASVEGEPHRGTAHDAVGFGPYRPSLVEQIFRALLHTMQFAVAYFIMLLAMYYNGYIIICIFIGAYIGSFIFSWETLSLAKP</sequence>
<feature type="compositionally biased region" description="Polar residues" evidence="7">
    <location>
        <begin position="85"/>
        <end position="101"/>
    </location>
</feature>
<dbReference type="GO" id="GO:0016020">
    <property type="term" value="C:membrane"/>
    <property type="evidence" value="ECO:0007669"/>
    <property type="project" value="UniProtKB-SubCell"/>
</dbReference>
<keyword evidence="6" id="KW-0187">Copper transport</keyword>
<evidence type="ECO:0000256" key="4">
    <source>
        <dbReference type="ARBA" id="ARBA00022989"/>
    </source>
</evidence>
<evidence type="ECO:0000256" key="3">
    <source>
        <dbReference type="ARBA" id="ARBA00022692"/>
    </source>
</evidence>
<name>A0AAD6MQ69_9EURO</name>
<evidence type="ECO:0000256" key="6">
    <source>
        <dbReference type="RuleBase" id="RU367022"/>
    </source>
</evidence>
<keyword evidence="5 6" id="KW-0472">Membrane</keyword>
<proteinExistence type="inferred from homology"/>
<keyword evidence="6" id="KW-0813">Transport</keyword>
<evidence type="ECO:0000256" key="1">
    <source>
        <dbReference type="ARBA" id="ARBA00004141"/>
    </source>
</evidence>
<comment type="caution">
    <text evidence="8">The sequence shown here is derived from an EMBL/GenBank/DDBJ whole genome shotgun (WGS) entry which is preliminary data.</text>
</comment>
<dbReference type="InterPro" id="IPR007274">
    <property type="entry name" value="Cop_transporter"/>
</dbReference>
<keyword evidence="3 6" id="KW-0812">Transmembrane</keyword>
<dbReference type="AlphaFoldDB" id="A0AAD6MQ69"/>
<evidence type="ECO:0000313" key="9">
    <source>
        <dbReference type="Proteomes" id="UP001215712"/>
    </source>
</evidence>
<reference evidence="8" key="1">
    <citation type="journal article" date="2023" name="IMA Fungus">
        <title>Comparative genomic study of the Penicillium genus elucidates a diverse pangenome and 15 lateral gene transfer events.</title>
        <authorList>
            <person name="Petersen C."/>
            <person name="Sorensen T."/>
            <person name="Nielsen M.R."/>
            <person name="Sondergaard T.E."/>
            <person name="Sorensen J.L."/>
            <person name="Fitzpatrick D.A."/>
            <person name="Frisvad J.C."/>
            <person name="Nielsen K.L."/>
        </authorList>
    </citation>
    <scope>NUCLEOTIDE SEQUENCE</scope>
    <source>
        <strain evidence="8">IBT 17514</strain>
    </source>
</reference>
<dbReference type="PANTHER" id="PTHR12483">
    <property type="entry name" value="SOLUTE CARRIER FAMILY 31 COPPER TRANSPORTERS"/>
    <property type="match status" value="1"/>
</dbReference>
<evidence type="ECO:0000256" key="2">
    <source>
        <dbReference type="ARBA" id="ARBA00006921"/>
    </source>
</evidence>
<gene>
    <name evidence="8" type="ORF">N7493_011777</name>
</gene>
<feature type="transmembrane region" description="Helical" evidence="6">
    <location>
        <begin position="6"/>
        <end position="23"/>
    </location>
</feature>
<feature type="region of interest" description="Disordered" evidence="7">
    <location>
        <begin position="83"/>
        <end position="108"/>
    </location>
</feature>
<feature type="transmembrane region" description="Helical" evidence="6">
    <location>
        <begin position="154"/>
        <end position="172"/>
    </location>
</feature>
<comment type="similarity">
    <text evidence="2 6">Belongs to the copper transporter (Ctr) (TC 1.A.56) family. SLC31A subfamily.</text>
</comment>